<evidence type="ECO:0000313" key="2">
    <source>
        <dbReference type="Proteomes" id="UP000009138"/>
    </source>
</evidence>
<name>I1CHD7_RHIO9</name>
<dbReference type="VEuPathDB" id="FungiDB:RO3G_12578"/>
<dbReference type="Proteomes" id="UP000009138">
    <property type="component" value="Unassembled WGS sequence"/>
</dbReference>
<reference evidence="1 2" key="1">
    <citation type="journal article" date="2009" name="PLoS Genet.">
        <title>Genomic analysis of the basal lineage fungus Rhizopus oryzae reveals a whole-genome duplication.</title>
        <authorList>
            <person name="Ma L.-J."/>
            <person name="Ibrahim A.S."/>
            <person name="Skory C."/>
            <person name="Grabherr M.G."/>
            <person name="Burger G."/>
            <person name="Butler M."/>
            <person name="Elias M."/>
            <person name="Idnurm A."/>
            <person name="Lang B.F."/>
            <person name="Sone T."/>
            <person name="Abe A."/>
            <person name="Calvo S.E."/>
            <person name="Corrochano L.M."/>
            <person name="Engels R."/>
            <person name="Fu J."/>
            <person name="Hansberg W."/>
            <person name="Kim J.-M."/>
            <person name="Kodira C.D."/>
            <person name="Koehrsen M.J."/>
            <person name="Liu B."/>
            <person name="Miranda-Saavedra D."/>
            <person name="O'Leary S."/>
            <person name="Ortiz-Castellanos L."/>
            <person name="Poulter R."/>
            <person name="Rodriguez-Romero J."/>
            <person name="Ruiz-Herrera J."/>
            <person name="Shen Y.-Q."/>
            <person name="Zeng Q."/>
            <person name="Galagan J."/>
            <person name="Birren B.W."/>
            <person name="Cuomo C.A."/>
            <person name="Wickes B.L."/>
        </authorList>
    </citation>
    <scope>NUCLEOTIDE SEQUENCE [LARGE SCALE GENOMIC DNA]</scope>
    <source>
        <strain evidence="2">RA 99-880 / ATCC MYA-4621 / FGSC 9543 / NRRL 43880</strain>
    </source>
</reference>
<proteinExistence type="predicted"/>
<dbReference type="RefSeq" id="XP_067523263.1">
    <property type="nucleotide sequence ID" value="XM_067667162.1"/>
</dbReference>
<dbReference type="AlphaFoldDB" id="I1CHD7"/>
<keyword evidence="2" id="KW-1185">Reference proteome</keyword>
<evidence type="ECO:0000313" key="1">
    <source>
        <dbReference type="EMBL" id="EIE87867.1"/>
    </source>
</evidence>
<protein>
    <submittedName>
        <fullName evidence="1">Uncharacterized protein</fullName>
    </submittedName>
</protein>
<sequence length="83" mass="9395">MFGYFEKKKYASAACLSWQILENRLAVAQKKFAGLYKETQGVGIAITWSSKSKTSSDSRTTQCDQQQTLPMNWTLSIEQHTTP</sequence>
<dbReference type="EMBL" id="CH476741">
    <property type="protein sequence ID" value="EIE87867.1"/>
    <property type="molecule type" value="Genomic_DNA"/>
</dbReference>
<dbReference type="GeneID" id="93619543"/>
<gene>
    <name evidence="1" type="ORF">RO3G_12578</name>
</gene>
<organism evidence="1 2">
    <name type="scientific">Rhizopus delemar (strain RA 99-880 / ATCC MYA-4621 / FGSC 9543 / NRRL 43880)</name>
    <name type="common">Mucormycosis agent</name>
    <name type="synonym">Rhizopus arrhizus var. delemar</name>
    <dbReference type="NCBI Taxonomy" id="246409"/>
    <lineage>
        <taxon>Eukaryota</taxon>
        <taxon>Fungi</taxon>
        <taxon>Fungi incertae sedis</taxon>
        <taxon>Mucoromycota</taxon>
        <taxon>Mucoromycotina</taxon>
        <taxon>Mucoromycetes</taxon>
        <taxon>Mucorales</taxon>
        <taxon>Mucorineae</taxon>
        <taxon>Rhizopodaceae</taxon>
        <taxon>Rhizopus</taxon>
    </lineage>
</organism>
<dbReference type="InParanoid" id="I1CHD7"/>
<accession>I1CHD7</accession>